<sequence>MQIEQDDWHTVMDHFDGPRTLFYLDPPYVPDTRINGRYQHELNQDDHHQLVEHLLTINGMVVLSGYAHEAYEPLEVRGWPRQDYDVPAYTSSGRERRVECLWLSSSLAAIVPERLGSQERDQADLFACSIENMRKGAYQTHQSRVESTEAKLANVIRDMRQSGKRVTISSVAVAADMSREYLGRKYRHLFGV</sequence>
<dbReference type="Gene3D" id="3.40.50.150">
    <property type="entry name" value="Vaccinia Virus protein VP39"/>
    <property type="match status" value="1"/>
</dbReference>
<dbReference type="SUPFAM" id="SSF53335">
    <property type="entry name" value="S-adenosyl-L-methionine-dependent methyltransferases"/>
    <property type="match status" value="1"/>
</dbReference>
<dbReference type="PANTHER" id="PTHR30481:SF4">
    <property type="entry name" value="SITE-SPECIFIC DNA-METHYLTRANSFERASE (ADENINE-SPECIFIC)"/>
    <property type="match status" value="1"/>
</dbReference>
<evidence type="ECO:0000256" key="1">
    <source>
        <dbReference type="ARBA" id="ARBA00022603"/>
    </source>
</evidence>
<evidence type="ECO:0000313" key="4">
    <source>
        <dbReference type="EMBL" id="KMQ77082.1"/>
    </source>
</evidence>
<keyword evidence="2" id="KW-0808">Transferase</keyword>
<protein>
    <submittedName>
        <fullName evidence="4">DNA adenine methyltransferase</fullName>
    </submittedName>
</protein>
<organism evidence="4 5">
    <name type="scientific">Candidatus Burkholderia pumila</name>
    <dbReference type="NCBI Taxonomy" id="1090375"/>
    <lineage>
        <taxon>Bacteria</taxon>
        <taxon>Pseudomonadati</taxon>
        <taxon>Pseudomonadota</taxon>
        <taxon>Betaproteobacteria</taxon>
        <taxon>Burkholderiales</taxon>
        <taxon>Burkholderiaceae</taxon>
        <taxon>Burkholderia</taxon>
    </lineage>
</organism>
<dbReference type="PANTHER" id="PTHR30481">
    <property type="entry name" value="DNA ADENINE METHYLASE"/>
    <property type="match status" value="1"/>
</dbReference>
<dbReference type="InterPro" id="IPR012327">
    <property type="entry name" value="MeTrfase_D12"/>
</dbReference>
<gene>
    <name evidence="4" type="ORF">BPMI_01563</name>
</gene>
<dbReference type="InterPro" id="IPR029063">
    <property type="entry name" value="SAM-dependent_MTases_sf"/>
</dbReference>
<dbReference type="GO" id="GO:0032259">
    <property type="term" value="P:methylation"/>
    <property type="evidence" value="ECO:0007669"/>
    <property type="project" value="UniProtKB-KW"/>
</dbReference>
<dbReference type="EMBL" id="LELG01000387">
    <property type="protein sequence ID" value="KMQ77082.1"/>
    <property type="molecule type" value="Genomic_DNA"/>
</dbReference>
<dbReference type="Proteomes" id="UP000242951">
    <property type="component" value="Unassembled WGS sequence"/>
</dbReference>
<dbReference type="GO" id="GO:0008168">
    <property type="term" value="F:methyltransferase activity"/>
    <property type="evidence" value="ECO:0007669"/>
    <property type="project" value="UniProtKB-KW"/>
</dbReference>
<evidence type="ECO:0000313" key="5">
    <source>
        <dbReference type="Proteomes" id="UP000242951"/>
    </source>
</evidence>
<keyword evidence="3" id="KW-0949">S-adenosyl-L-methionine</keyword>
<accession>A0ABR5HJT8</accession>
<reference evidence="4 5" key="1">
    <citation type="submission" date="2015-06" db="EMBL/GenBank/DDBJ databases">
        <title>Comparative genomics of Burkholderia leaf nodule symbionts.</title>
        <authorList>
            <person name="Carlier A."/>
            <person name="Eberl L."/>
            <person name="Pinto-Carbo M."/>
        </authorList>
    </citation>
    <scope>NUCLEOTIDE SEQUENCE [LARGE SCALE GENOMIC DNA]</scope>
    <source>
        <strain evidence="4 5">UZHbot3</strain>
    </source>
</reference>
<name>A0ABR5HJT8_9BURK</name>
<evidence type="ECO:0000256" key="3">
    <source>
        <dbReference type="ARBA" id="ARBA00022691"/>
    </source>
</evidence>
<proteinExistence type="predicted"/>
<evidence type="ECO:0000256" key="2">
    <source>
        <dbReference type="ARBA" id="ARBA00022679"/>
    </source>
</evidence>
<comment type="caution">
    <text evidence="4">The sequence shown here is derived from an EMBL/GenBank/DDBJ whole genome shotgun (WGS) entry which is preliminary data.</text>
</comment>
<keyword evidence="5" id="KW-1185">Reference proteome</keyword>
<keyword evidence="1 4" id="KW-0489">Methyltransferase</keyword>